<evidence type="ECO:0000256" key="3">
    <source>
        <dbReference type="ARBA" id="ARBA00022679"/>
    </source>
</evidence>
<accession>A0A518D7C8</accession>
<gene>
    <name evidence="5" type="primary">pimB_1</name>
    <name evidence="5" type="ORF">Pla175_07500</name>
</gene>
<evidence type="ECO:0000259" key="4">
    <source>
        <dbReference type="Pfam" id="PF00534"/>
    </source>
</evidence>
<organism evidence="5 6">
    <name type="scientific">Pirellulimonas nuda</name>
    <dbReference type="NCBI Taxonomy" id="2528009"/>
    <lineage>
        <taxon>Bacteria</taxon>
        <taxon>Pseudomonadati</taxon>
        <taxon>Planctomycetota</taxon>
        <taxon>Planctomycetia</taxon>
        <taxon>Pirellulales</taxon>
        <taxon>Lacipirellulaceae</taxon>
        <taxon>Pirellulimonas</taxon>
    </lineage>
</organism>
<dbReference type="AlphaFoldDB" id="A0A518D7C8"/>
<keyword evidence="6" id="KW-1185">Reference proteome</keyword>
<reference evidence="5 6" key="1">
    <citation type="submission" date="2019-02" db="EMBL/GenBank/DDBJ databases">
        <title>Deep-cultivation of Planctomycetes and their phenomic and genomic characterization uncovers novel biology.</title>
        <authorList>
            <person name="Wiegand S."/>
            <person name="Jogler M."/>
            <person name="Boedeker C."/>
            <person name="Pinto D."/>
            <person name="Vollmers J."/>
            <person name="Rivas-Marin E."/>
            <person name="Kohn T."/>
            <person name="Peeters S.H."/>
            <person name="Heuer A."/>
            <person name="Rast P."/>
            <person name="Oberbeckmann S."/>
            <person name="Bunk B."/>
            <person name="Jeske O."/>
            <person name="Meyerdierks A."/>
            <person name="Storesund J.E."/>
            <person name="Kallscheuer N."/>
            <person name="Luecker S."/>
            <person name="Lage O.M."/>
            <person name="Pohl T."/>
            <person name="Merkel B.J."/>
            <person name="Hornburger P."/>
            <person name="Mueller R.-W."/>
            <person name="Bruemmer F."/>
            <person name="Labrenz M."/>
            <person name="Spormann A.M."/>
            <person name="Op den Camp H."/>
            <person name="Overmann J."/>
            <person name="Amann R."/>
            <person name="Jetten M.S.M."/>
            <person name="Mascher T."/>
            <person name="Medema M.H."/>
            <person name="Devos D.P."/>
            <person name="Kaster A.-K."/>
            <person name="Ovreas L."/>
            <person name="Rohde M."/>
            <person name="Galperin M.Y."/>
            <person name="Jogler C."/>
        </authorList>
    </citation>
    <scope>NUCLEOTIDE SEQUENCE [LARGE SCALE GENOMIC DNA]</scope>
    <source>
        <strain evidence="5 6">Pla175</strain>
    </source>
</reference>
<dbReference type="GO" id="GO:0016757">
    <property type="term" value="F:glycosyltransferase activity"/>
    <property type="evidence" value="ECO:0007669"/>
    <property type="project" value="UniProtKB-KW"/>
</dbReference>
<dbReference type="SUPFAM" id="SSF53756">
    <property type="entry name" value="UDP-Glycosyltransferase/glycogen phosphorylase"/>
    <property type="match status" value="1"/>
</dbReference>
<dbReference type="EMBL" id="CP036291">
    <property type="protein sequence ID" value="QDU87390.1"/>
    <property type="molecule type" value="Genomic_DNA"/>
</dbReference>
<dbReference type="KEGG" id="pnd:Pla175_07500"/>
<protein>
    <submittedName>
        <fullName evidence="5">GDP-mannose-dependent alpha-(1-6)-phosphatidylinositol monomannoside mannosyltransferase</fullName>
    </submittedName>
</protein>
<dbReference type="RefSeq" id="WP_145281354.1">
    <property type="nucleotide sequence ID" value="NZ_CP036291.1"/>
</dbReference>
<dbReference type="PANTHER" id="PTHR12526">
    <property type="entry name" value="GLYCOSYLTRANSFERASE"/>
    <property type="match status" value="1"/>
</dbReference>
<feature type="domain" description="Glycosyl transferase family 1" evidence="4">
    <location>
        <begin position="162"/>
        <end position="305"/>
    </location>
</feature>
<dbReference type="Pfam" id="PF00534">
    <property type="entry name" value="Glycos_transf_1"/>
    <property type="match status" value="1"/>
</dbReference>
<name>A0A518D7C8_9BACT</name>
<evidence type="ECO:0000256" key="1">
    <source>
        <dbReference type="ARBA" id="ARBA00009481"/>
    </source>
</evidence>
<dbReference type="Gene3D" id="3.40.50.2000">
    <property type="entry name" value="Glycogen Phosphorylase B"/>
    <property type="match status" value="2"/>
</dbReference>
<keyword evidence="3 5" id="KW-0808">Transferase</keyword>
<sequence>MRITFFVYRLQRDRLMTTEFYRQDVEILRSLGHEVHIATRLREVPKQTDVVFLWWWNWLWLVGPVLKLRGLPIVVTGSLEPDIYEQKPWYYRLLVRAGLRFADRSVFVSQYMIDRLSAMMPLKDPLYCPHIVLDAYRPAGAENTRALPNVIFNVCWKTKNNVRRKMQPELIEAFALLRRDLPNAQLLLAGEPVDGQAALERRCAELGLGESVQFLGKISREEKISYMQRCGAYFQCSRHEGFGLALAEAMACGAPVVVNHNTAIPEVVGDCGYYVDDESPASIAKSLKRALTQPAEAQALGARAAARIDSEFRFDRRRTFLAAVLDGVHPEAHAIEPARRAA</sequence>
<evidence type="ECO:0000313" key="6">
    <source>
        <dbReference type="Proteomes" id="UP000317429"/>
    </source>
</evidence>
<dbReference type="OrthoDB" id="283384at2"/>
<evidence type="ECO:0000256" key="2">
    <source>
        <dbReference type="ARBA" id="ARBA00022676"/>
    </source>
</evidence>
<evidence type="ECO:0000313" key="5">
    <source>
        <dbReference type="EMBL" id="QDU87390.1"/>
    </source>
</evidence>
<dbReference type="InterPro" id="IPR001296">
    <property type="entry name" value="Glyco_trans_1"/>
</dbReference>
<dbReference type="PANTHER" id="PTHR12526:SF640">
    <property type="entry name" value="COLANIC ACID BIOSYNTHESIS GLYCOSYLTRANSFERASE WCAL-RELATED"/>
    <property type="match status" value="1"/>
</dbReference>
<keyword evidence="2 5" id="KW-0328">Glycosyltransferase</keyword>
<proteinExistence type="inferred from homology"/>
<comment type="similarity">
    <text evidence="1">Belongs to the glycosyltransferase group 1 family. Glycosyltransferase 4 subfamily.</text>
</comment>
<dbReference type="Proteomes" id="UP000317429">
    <property type="component" value="Chromosome"/>
</dbReference>